<name>A0ABV1GWB7_9BACT</name>
<dbReference type="Gene3D" id="3.90.550.10">
    <property type="entry name" value="Spore Coat Polysaccharide Biosynthesis Protein SpsA, Chain A"/>
    <property type="match status" value="1"/>
</dbReference>
<sequence>MKFIAIIPARYASTRFPGKPLALLGGKPVIRRVYEQVAGVLDDAVVATDDERIYDAVRAFGGRVEMTSPDHRSGTDRCREAYDRLGVEYDVVVNVQGDEPFIRPSQLEAVKRCFDDPATDIATLVKPFTEADGLAALENPNSPKVLLDAQSRAVYFSRSVIPYLRGVPREEWLARHTFYKHIGLYAFRTDVLRAVTDLPQSALEKAESLEQLRWLENGYKIGVGISEVETVGIDTPEDLQKAERFLQLKMNN</sequence>
<evidence type="ECO:0000256" key="1">
    <source>
        <dbReference type="ARBA" id="ARBA00022679"/>
    </source>
</evidence>
<dbReference type="InterPro" id="IPR029044">
    <property type="entry name" value="Nucleotide-diphossugar_trans"/>
</dbReference>
<evidence type="ECO:0000256" key="2">
    <source>
        <dbReference type="ARBA" id="ARBA00022695"/>
    </source>
</evidence>
<keyword evidence="3 4" id="KW-0448">Lipopolysaccharide biosynthesis</keyword>
<dbReference type="Proteomes" id="UP001460202">
    <property type="component" value="Unassembled WGS sequence"/>
</dbReference>
<dbReference type="EC" id="2.7.7.38" evidence="4"/>
<accession>A0ABV1GWB7</accession>
<dbReference type="NCBIfam" id="TIGR00466">
    <property type="entry name" value="kdsB"/>
    <property type="match status" value="1"/>
</dbReference>
<reference evidence="5 6" key="1">
    <citation type="submission" date="2024-03" db="EMBL/GenBank/DDBJ databases">
        <title>Human intestinal bacterial collection.</title>
        <authorList>
            <person name="Pauvert C."/>
            <person name="Hitch T.C.A."/>
            <person name="Clavel T."/>
        </authorList>
    </citation>
    <scope>NUCLEOTIDE SEQUENCE [LARGE SCALE GENOMIC DNA]</scope>
    <source>
        <strain evidence="5 6">CLA-KB-H122</strain>
    </source>
</reference>
<dbReference type="SUPFAM" id="SSF53448">
    <property type="entry name" value="Nucleotide-diphospho-sugar transferases"/>
    <property type="match status" value="1"/>
</dbReference>
<organism evidence="5 6">
    <name type="scientific">Alistipes intestinihominis</name>
    <dbReference type="NCBI Taxonomy" id="3133172"/>
    <lineage>
        <taxon>Bacteria</taxon>
        <taxon>Pseudomonadati</taxon>
        <taxon>Bacteroidota</taxon>
        <taxon>Bacteroidia</taxon>
        <taxon>Bacteroidales</taxon>
        <taxon>Rikenellaceae</taxon>
        <taxon>Alistipes</taxon>
    </lineage>
</organism>
<protein>
    <recommendedName>
        <fullName evidence="4">3-deoxy-manno-octulosonate cytidylyltransferase</fullName>
        <ecNumber evidence="4">2.7.7.38</ecNumber>
    </recommendedName>
    <alternativeName>
        <fullName evidence="4">CMP-2-keto-3-deoxyoctulosonic acid synthase</fullName>
        <shortName evidence="4">CKS</shortName>
        <shortName evidence="4">CMP-KDO synthase</shortName>
    </alternativeName>
</protein>
<dbReference type="PANTHER" id="PTHR42866">
    <property type="entry name" value="3-DEOXY-MANNO-OCTULOSONATE CYTIDYLYLTRANSFERASE"/>
    <property type="match status" value="1"/>
</dbReference>
<comment type="similarity">
    <text evidence="4">Belongs to the KdsB family.</text>
</comment>
<comment type="function">
    <text evidence="4">Activates KDO (a required 8-carbon sugar) for incorporation into bacterial lipopolysaccharide in Gram-negative bacteria.</text>
</comment>
<dbReference type="HAMAP" id="MF_00057">
    <property type="entry name" value="KdsB"/>
    <property type="match status" value="1"/>
</dbReference>
<evidence type="ECO:0000256" key="3">
    <source>
        <dbReference type="ARBA" id="ARBA00022985"/>
    </source>
</evidence>
<evidence type="ECO:0000313" key="5">
    <source>
        <dbReference type="EMBL" id="MEQ2544494.1"/>
    </source>
</evidence>
<dbReference type="GO" id="GO:0008690">
    <property type="term" value="F:3-deoxy-manno-octulosonate cytidylyltransferase activity"/>
    <property type="evidence" value="ECO:0007669"/>
    <property type="project" value="UniProtKB-EC"/>
</dbReference>
<keyword evidence="4" id="KW-0963">Cytoplasm</keyword>
<proteinExistence type="inferred from homology"/>
<comment type="caution">
    <text evidence="5">The sequence shown here is derived from an EMBL/GenBank/DDBJ whole genome shotgun (WGS) entry which is preliminary data.</text>
</comment>
<dbReference type="RefSeq" id="WP_349094005.1">
    <property type="nucleotide sequence ID" value="NZ_JBBMFL010000005.1"/>
</dbReference>
<dbReference type="CDD" id="cd02517">
    <property type="entry name" value="CMP-KDO-Synthetase"/>
    <property type="match status" value="1"/>
</dbReference>
<dbReference type="InterPro" id="IPR003329">
    <property type="entry name" value="Cytidylyl_trans"/>
</dbReference>
<evidence type="ECO:0000256" key="4">
    <source>
        <dbReference type="HAMAP-Rule" id="MF_00057"/>
    </source>
</evidence>
<dbReference type="InterPro" id="IPR004528">
    <property type="entry name" value="KdsB"/>
</dbReference>
<comment type="catalytic activity">
    <reaction evidence="4">
        <text>3-deoxy-alpha-D-manno-oct-2-ulosonate + CTP = CMP-3-deoxy-beta-D-manno-octulosonate + diphosphate</text>
        <dbReference type="Rhea" id="RHEA:23448"/>
        <dbReference type="ChEBI" id="CHEBI:33019"/>
        <dbReference type="ChEBI" id="CHEBI:37563"/>
        <dbReference type="ChEBI" id="CHEBI:85986"/>
        <dbReference type="ChEBI" id="CHEBI:85987"/>
        <dbReference type="EC" id="2.7.7.38"/>
    </reaction>
</comment>
<dbReference type="PANTHER" id="PTHR42866:SF2">
    <property type="entry name" value="3-DEOXY-MANNO-OCTULOSONATE CYTIDYLYLTRANSFERASE, MITOCHONDRIAL"/>
    <property type="match status" value="1"/>
</dbReference>
<dbReference type="EMBL" id="JBBMFL010000005">
    <property type="protein sequence ID" value="MEQ2544494.1"/>
    <property type="molecule type" value="Genomic_DNA"/>
</dbReference>
<keyword evidence="2 4" id="KW-0548">Nucleotidyltransferase</keyword>
<keyword evidence="6" id="KW-1185">Reference proteome</keyword>
<comment type="pathway">
    <text evidence="4">Nucleotide-sugar biosynthesis; CMP-3-deoxy-D-manno-octulosonate biosynthesis; CMP-3-deoxy-D-manno-octulosonate from 3-deoxy-D-manno-octulosonate and CTP: step 1/1.</text>
</comment>
<dbReference type="Pfam" id="PF02348">
    <property type="entry name" value="CTP_transf_3"/>
    <property type="match status" value="1"/>
</dbReference>
<keyword evidence="1 4" id="KW-0808">Transferase</keyword>
<dbReference type="NCBIfam" id="NF003952">
    <property type="entry name" value="PRK05450.1-5"/>
    <property type="match status" value="1"/>
</dbReference>
<dbReference type="NCBIfam" id="NF009905">
    <property type="entry name" value="PRK13368.1"/>
    <property type="match status" value="1"/>
</dbReference>
<gene>
    <name evidence="4 5" type="primary">kdsB</name>
    <name evidence="5" type="ORF">WMO46_05985</name>
</gene>
<dbReference type="NCBIfam" id="NF003950">
    <property type="entry name" value="PRK05450.1-3"/>
    <property type="match status" value="1"/>
</dbReference>
<evidence type="ECO:0000313" key="6">
    <source>
        <dbReference type="Proteomes" id="UP001460202"/>
    </source>
</evidence>
<comment type="subcellular location">
    <subcellularLocation>
        <location evidence="4">Cytoplasm</location>
    </subcellularLocation>
</comment>